<dbReference type="Gene3D" id="3.40.50.880">
    <property type="match status" value="1"/>
</dbReference>
<evidence type="ECO:0000259" key="4">
    <source>
        <dbReference type="PROSITE" id="PS01124"/>
    </source>
</evidence>
<protein>
    <submittedName>
        <fullName evidence="5">Transcriptional regulator, AraC family</fullName>
    </submittedName>
</protein>
<keyword evidence="1" id="KW-0805">Transcription regulation</keyword>
<dbReference type="InterPro" id="IPR018062">
    <property type="entry name" value="HTH_AraC-typ_CS"/>
</dbReference>
<dbReference type="GO" id="GO:0003700">
    <property type="term" value="F:DNA-binding transcription factor activity"/>
    <property type="evidence" value="ECO:0007669"/>
    <property type="project" value="InterPro"/>
</dbReference>
<sequence>MLRTVSVLVYDGVAPFELGVLCEAWGLDRADDGVPAFEFTVCAPEAGRVRTSQGFDLLIEHGLDRVADADLVALPAMPRADPVPDPVLEAVSAAAQRGARLLSVCSGAFVLGAAGLLDGRRCTTHWRYAEELATRFPAAQVDPDVLYVDEDPIITSAGSAAGLDACLHLLRKEFGAHVAGAVARRMVVPPHRDGGQAQFVRRQVPDVEADTVAPVLDWMVDHLEADLSVAELARRAHMSPRTFARRFRAETGTTPHQWLSHQRVLLAERLLEETGMSIEEVAQRSGFGTAASLRHSFTRARGTSPVAYRRTFGHAVAATSA</sequence>
<dbReference type="InterPro" id="IPR018060">
    <property type="entry name" value="HTH_AraC"/>
</dbReference>
<dbReference type="SUPFAM" id="SSF46689">
    <property type="entry name" value="Homeodomain-like"/>
    <property type="match status" value="2"/>
</dbReference>
<dbReference type="AlphaFoldDB" id="A0A6J4M852"/>
<dbReference type="PROSITE" id="PS01124">
    <property type="entry name" value="HTH_ARAC_FAMILY_2"/>
    <property type="match status" value="1"/>
</dbReference>
<evidence type="ECO:0000256" key="3">
    <source>
        <dbReference type="ARBA" id="ARBA00023163"/>
    </source>
</evidence>
<evidence type="ECO:0000256" key="2">
    <source>
        <dbReference type="ARBA" id="ARBA00023125"/>
    </source>
</evidence>
<dbReference type="InterPro" id="IPR002818">
    <property type="entry name" value="DJ-1/PfpI"/>
</dbReference>
<organism evidence="5">
    <name type="scientific">uncultured Nocardioidaceae bacterium</name>
    <dbReference type="NCBI Taxonomy" id="253824"/>
    <lineage>
        <taxon>Bacteria</taxon>
        <taxon>Bacillati</taxon>
        <taxon>Actinomycetota</taxon>
        <taxon>Actinomycetes</taxon>
        <taxon>Propionibacteriales</taxon>
        <taxon>Nocardioidaceae</taxon>
        <taxon>environmental samples</taxon>
    </lineage>
</organism>
<proteinExistence type="predicted"/>
<dbReference type="PANTHER" id="PTHR43130">
    <property type="entry name" value="ARAC-FAMILY TRANSCRIPTIONAL REGULATOR"/>
    <property type="match status" value="1"/>
</dbReference>
<evidence type="ECO:0000256" key="1">
    <source>
        <dbReference type="ARBA" id="ARBA00023015"/>
    </source>
</evidence>
<name>A0A6J4M852_9ACTN</name>
<dbReference type="CDD" id="cd03137">
    <property type="entry name" value="GATase1_AraC_1"/>
    <property type="match status" value="1"/>
</dbReference>
<dbReference type="Pfam" id="PF12833">
    <property type="entry name" value="HTH_18"/>
    <property type="match status" value="1"/>
</dbReference>
<gene>
    <name evidence="5" type="ORF">AVDCRST_MAG29-2234</name>
</gene>
<dbReference type="GO" id="GO:0043565">
    <property type="term" value="F:sequence-specific DNA binding"/>
    <property type="evidence" value="ECO:0007669"/>
    <property type="project" value="InterPro"/>
</dbReference>
<dbReference type="SMART" id="SM00342">
    <property type="entry name" value="HTH_ARAC"/>
    <property type="match status" value="1"/>
</dbReference>
<dbReference type="InterPro" id="IPR009057">
    <property type="entry name" value="Homeodomain-like_sf"/>
</dbReference>
<dbReference type="PANTHER" id="PTHR43130:SF3">
    <property type="entry name" value="HTH-TYPE TRANSCRIPTIONAL REGULATOR RV1931C"/>
    <property type="match status" value="1"/>
</dbReference>
<dbReference type="InterPro" id="IPR029062">
    <property type="entry name" value="Class_I_gatase-like"/>
</dbReference>
<dbReference type="Pfam" id="PF01965">
    <property type="entry name" value="DJ-1_PfpI"/>
    <property type="match status" value="1"/>
</dbReference>
<keyword evidence="2" id="KW-0238">DNA-binding</keyword>
<evidence type="ECO:0000313" key="5">
    <source>
        <dbReference type="EMBL" id="CAA9350818.1"/>
    </source>
</evidence>
<dbReference type="InterPro" id="IPR052158">
    <property type="entry name" value="INH-QAR"/>
</dbReference>
<reference evidence="5" key="1">
    <citation type="submission" date="2020-02" db="EMBL/GenBank/DDBJ databases">
        <authorList>
            <person name="Meier V. D."/>
        </authorList>
    </citation>
    <scope>NUCLEOTIDE SEQUENCE</scope>
    <source>
        <strain evidence="5">AVDCRST_MAG29</strain>
    </source>
</reference>
<feature type="domain" description="HTH araC/xylS-type" evidence="4">
    <location>
        <begin position="213"/>
        <end position="311"/>
    </location>
</feature>
<dbReference type="PROSITE" id="PS00041">
    <property type="entry name" value="HTH_ARAC_FAMILY_1"/>
    <property type="match status" value="1"/>
</dbReference>
<keyword evidence="3" id="KW-0804">Transcription</keyword>
<dbReference type="Gene3D" id="1.10.10.60">
    <property type="entry name" value="Homeodomain-like"/>
    <property type="match status" value="1"/>
</dbReference>
<accession>A0A6J4M852</accession>
<dbReference type="SUPFAM" id="SSF52317">
    <property type="entry name" value="Class I glutamine amidotransferase-like"/>
    <property type="match status" value="1"/>
</dbReference>
<dbReference type="EMBL" id="CADCUG010000136">
    <property type="protein sequence ID" value="CAA9350818.1"/>
    <property type="molecule type" value="Genomic_DNA"/>
</dbReference>